<reference evidence="3 4" key="1">
    <citation type="journal article" date="2019" name="Int. J. Syst. Evol. Microbiol.">
        <title>The Global Catalogue of Microorganisms (GCM) 10K type strain sequencing project: providing services to taxonomists for standard genome sequencing and annotation.</title>
        <authorList>
            <consortium name="The Broad Institute Genomics Platform"/>
            <consortium name="The Broad Institute Genome Sequencing Center for Infectious Disease"/>
            <person name="Wu L."/>
            <person name="Ma J."/>
        </authorList>
    </citation>
    <scope>NUCLEOTIDE SEQUENCE [LARGE SCALE GENOMIC DNA]</scope>
    <source>
        <strain evidence="3 4">JCM 14942</strain>
    </source>
</reference>
<dbReference type="Gene3D" id="3.90.850.10">
    <property type="entry name" value="Fumarylacetoacetase-like, C-terminal domain"/>
    <property type="match status" value="1"/>
</dbReference>
<evidence type="ECO:0000313" key="3">
    <source>
        <dbReference type="EMBL" id="GAA1545290.1"/>
    </source>
</evidence>
<evidence type="ECO:0000256" key="1">
    <source>
        <dbReference type="ARBA" id="ARBA00023239"/>
    </source>
</evidence>
<dbReference type="EMBL" id="BAAAOR010000041">
    <property type="protein sequence ID" value="GAA1545290.1"/>
    <property type="molecule type" value="Genomic_DNA"/>
</dbReference>
<keyword evidence="3" id="KW-0378">Hydrolase</keyword>
<dbReference type="GO" id="GO:0016787">
    <property type="term" value="F:hydrolase activity"/>
    <property type="evidence" value="ECO:0007669"/>
    <property type="project" value="UniProtKB-KW"/>
</dbReference>
<keyword evidence="4" id="KW-1185">Reference proteome</keyword>
<dbReference type="InterPro" id="IPR011234">
    <property type="entry name" value="Fumarylacetoacetase-like_C"/>
</dbReference>
<comment type="caution">
    <text evidence="3">The sequence shown here is derived from an EMBL/GenBank/DDBJ whole genome shotgun (WGS) entry which is preliminary data.</text>
</comment>
<dbReference type="PANTHER" id="PTHR30143:SF0">
    <property type="entry name" value="2-KETO-4-PENTENOATE HYDRATASE"/>
    <property type="match status" value="1"/>
</dbReference>
<proteinExistence type="predicted"/>
<evidence type="ECO:0000259" key="2">
    <source>
        <dbReference type="Pfam" id="PF01557"/>
    </source>
</evidence>
<keyword evidence="1" id="KW-0456">Lyase</keyword>
<sequence length="289" mass="29984">MSAAPSPAEPPSPFLSEELVVRAVERLEAAATRLSPSTLLRDLIGQDDLALAYAIQQRVVGKRIESGDRWVGRKVGAVPGAGRARRGARCLGSGVLLGSMQVPNDGLAYTHTFLRPRLSAELMVHLAADLGPDPGDAEVRDAIGHVGVALEVVDNRLRDGQATLVDAIADNGSAAIYVLGASVPRTDLDLDRLVVHLREDGRPVAVGHAAASHGGPVRALQWLASTVAGYGSPLRRGEIVLTGAAGPTVPVHAGARYEASVRHVGTAAVTFSDPYDGPATQGSAGNHPL</sequence>
<dbReference type="PANTHER" id="PTHR30143">
    <property type="entry name" value="ACID HYDRATASE"/>
    <property type="match status" value="1"/>
</dbReference>
<dbReference type="SUPFAM" id="SSF56529">
    <property type="entry name" value="FAH"/>
    <property type="match status" value="1"/>
</dbReference>
<organism evidence="3 4">
    <name type="scientific">Nocardioides humi</name>
    <dbReference type="NCBI Taxonomy" id="449461"/>
    <lineage>
        <taxon>Bacteria</taxon>
        <taxon>Bacillati</taxon>
        <taxon>Actinomycetota</taxon>
        <taxon>Actinomycetes</taxon>
        <taxon>Propionibacteriales</taxon>
        <taxon>Nocardioidaceae</taxon>
        <taxon>Nocardioides</taxon>
    </lineage>
</organism>
<dbReference type="Proteomes" id="UP001500842">
    <property type="component" value="Unassembled WGS sequence"/>
</dbReference>
<dbReference type="InterPro" id="IPR050772">
    <property type="entry name" value="Hydratase-Decarb/MhpD_sf"/>
</dbReference>
<protein>
    <submittedName>
        <fullName evidence="3">Fumarylacetoacetate hydrolase family protein</fullName>
    </submittedName>
</protein>
<dbReference type="RefSeq" id="WP_141005581.1">
    <property type="nucleotide sequence ID" value="NZ_BAAAOR010000041.1"/>
</dbReference>
<dbReference type="Pfam" id="PF01557">
    <property type="entry name" value="FAA_hydrolase"/>
    <property type="match status" value="1"/>
</dbReference>
<gene>
    <name evidence="3" type="ORF">GCM10009788_54610</name>
</gene>
<feature type="domain" description="Fumarylacetoacetase-like C-terminal" evidence="2">
    <location>
        <begin position="118"/>
        <end position="270"/>
    </location>
</feature>
<name>A0ABN2BRJ3_9ACTN</name>
<evidence type="ECO:0000313" key="4">
    <source>
        <dbReference type="Proteomes" id="UP001500842"/>
    </source>
</evidence>
<accession>A0ABN2BRJ3</accession>
<dbReference type="InterPro" id="IPR036663">
    <property type="entry name" value="Fumarylacetoacetase_C_sf"/>
</dbReference>